<gene>
    <name evidence="2" type="ORF">NBR_LOCUS7509</name>
</gene>
<evidence type="ECO:0000313" key="4">
    <source>
        <dbReference type="WBParaSite" id="NBR_0000750801-mRNA-1"/>
    </source>
</evidence>
<dbReference type="AlphaFoldDB" id="A0A158QXW1"/>
<keyword evidence="3" id="KW-1185">Reference proteome</keyword>
<keyword evidence="1" id="KW-1133">Transmembrane helix</keyword>
<evidence type="ECO:0000313" key="2">
    <source>
        <dbReference type="EMBL" id="VDL71098.1"/>
    </source>
</evidence>
<evidence type="ECO:0000313" key="3">
    <source>
        <dbReference type="Proteomes" id="UP000271162"/>
    </source>
</evidence>
<proteinExistence type="predicted"/>
<keyword evidence="1" id="KW-0472">Membrane</keyword>
<feature type="transmembrane region" description="Helical" evidence="1">
    <location>
        <begin position="83"/>
        <end position="109"/>
    </location>
</feature>
<dbReference type="WBParaSite" id="NBR_0000750801-mRNA-1">
    <property type="protein sequence ID" value="NBR_0000750801-mRNA-1"/>
    <property type="gene ID" value="NBR_0000750801"/>
</dbReference>
<organism evidence="4">
    <name type="scientific">Nippostrongylus brasiliensis</name>
    <name type="common">Rat hookworm</name>
    <dbReference type="NCBI Taxonomy" id="27835"/>
    <lineage>
        <taxon>Eukaryota</taxon>
        <taxon>Metazoa</taxon>
        <taxon>Ecdysozoa</taxon>
        <taxon>Nematoda</taxon>
        <taxon>Chromadorea</taxon>
        <taxon>Rhabditida</taxon>
        <taxon>Rhabditina</taxon>
        <taxon>Rhabditomorpha</taxon>
        <taxon>Strongyloidea</taxon>
        <taxon>Heligmosomidae</taxon>
        <taxon>Nippostrongylus</taxon>
    </lineage>
</organism>
<sequence length="148" mass="16864">MEYTGGIFKTGLNLTAESLRYKYNIGTDMVILNMCVYVLEMILLFLSVITVLLLYGTAFYLYVARGNVYEETPQTTLLYVSYVMTASNLIGFASLAVSVFVTPLLLIVLQPALLSKIWKRSQNQVNYSEPDHQRVTKAYFESLTTMWK</sequence>
<protein>
    <submittedName>
        <fullName evidence="4">RSN1_7TM domain-containing protein</fullName>
    </submittedName>
</protein>
<evidence type="ECO:0000256" key="1">
    <source>
        <dbReference type="SAM" id="Phobius"/>
    </source>
</evidence>
<feature type="transmembrane region" description="Helical" evidence="1">
    <location>
        <begin position="30"/>
        <end position="63"/>
    </location>
</feature>
<reference evidence="4" key="1">
    <citation type="submission" date="2016-04" db="UniProtKB">
        <authorList>
            <consortium name="WormBaseParasite"/>
        </authorList>
    </citation>
    <scope>IDENTIFICATION</scope>
</reference>
<reference evidence="2 3" key="2">
    <citation type="submission" date="2018-11" db="EMBL/GenBank/DDBJ databases">
        <authorList>
            <consortium name="Pathogen Informatics"/>
        </authorList>
    </citation>
    <scope>NUCLEOTIDE SEQUENCE [LARGE SCALE GENOMIC DNA]</scope>
</reference>
<dbReference type="Proteomes" id="UP000271162">
    <property type="component" value="Unassembled WGS sequence"/>
</dbReference>
<name>A0A158QXW1_NIPBR</name>
<keyword evidence="1" id="KW-0812">Transmembrane</keyword>
<dbReference type="EMBL" id="UYSL01019895">
    <property type="protein sequence ID" value="VDL71098.1"/>
    <property type="molecule type" value="Genomic_DNA"/>
</dbReference>
<accession>A0A158QXW1</accession>